<gene>
    <name evidence="1" type="ORF">DDY73_12305</name>
</gene>
<dbReference type="EMBL" id="DNWC01000159">
    <property type="protein sequence ID" value="HBJ09771.1"/>
    <property type="molecule type" value="Genomic_DNA"/>
</dbReference>
<proteinExistence type="predicted"/>
<evidence type="ECO:0000313" key="2">
    <source>
        <dbReference type="Proteomes" id="UP000262954"/>
    </source>
</evidence>
<sequence>MNSTIDFLICTDQKVDSNAANIKVFTTNLLEIKKRIEELVKFKVCLSSPRKLCDYKGLYGLIFQEYTKNYDFWGFCDSDLIFGNIRTFLTDDILNNYDHILGLGHFQLQRTSDTKYFDVIKQSHGMGKNPYWLNKFSIEGFVLDTGLDWKSVFTTEKNQVFDELPYGVAAKYYELYPNLFWSGHNENNRCFDDVDSRYCYFSDIYNTYSKYCDSGYLLLSKIFPLWKREKPSNPDLNAVIYRKKGKHLFRIGKGYNGKLIEQELLYVHFLHRKMKVKTNDYVSFLIVPNRFINDRKFNLFLFFFYAFRIEHKWNIYIAKLQHFLGRIKEKYYE</sequence>
<comment type="caution">
    <text evidence="1">The sequence shown here is derived from an EMBL/GenBank/DDBJ whole genome shotgun (WGS) entry which is preliminary data.</text>
</comment>
<evidence type="ECO:0000313" key="1">
    <source>
        <dbReference type="EMBL" id="HBJ09771.1"/>
    </source>
</evidence>
<name>A0A354M5I2_9BACT</name>
<protein>
    <submittedName>
        <fullName evidence="1">Uncharacterized protein</fullName>
    </submittedName>
</protein>
<dbReference type="InterPro" id="IPR046733">
    <property type="entry name" value="DUF6625"/>
</dbReference>
<organism evidence="1 2">
    <name type="scientific">Coprobacter fastidiosus</name>
    <dbReference type="NCBI Taxonomy" id="1099853"/>
    <lineage>
        <taxon>Bacteria</taxon>
        <taxon>Pseudomonadati</taxon>
        <taxon>Bacteroidota</taxon>
        <taxon>Bacteroidia</taxon>
        <taxon>Bacteroidales</taxon>
        <taxon>Barnesiellaceae</taxon>
        <taxon>Coprobacter</taxon>
    </lineage>
</organism>
<dbReference type="AlphaFoldDB" id="A0A354M5I2"/>
<reference evidence="1 2" key="1">
    <citation type="journal article" date="2018" name="Nat. Biotechnol.">
        <title>A standardized bacterial taxonomy based on genome phylogeny substantially revises the tree of life.</title>
        <authorList>
            <person name="Parks D.H."/>
            <person name="Chuvochina M."/>
            <person name="Waite D.W."/>
            <person name="Rinke C."/>
            <person name="Skarshewski A."/>
            <person name="Chaumeil P.A."/>
            <person name="Hugenholtz P."/>
        </authorList>
    </citation>
    <scope>NUCLEOTIDE SEQUENCE [LARGE SCALE GENOMIC DNA]</scope>
    <source>
        <strain evidence="1">UBA11482</strain>
    </source>
</reference>
<dbReference type="Pfam" id="PF20330">
    <property type="entry name" value="DUF6625"/>
    <property type="match status" value="1"/>
</dbReference>
<accession>A0A354M5I2</accession>
<dbReference type="Proteomes" id="UP000262954">
    <property type="component" value="Unassembled WGS sequence"/>
</dbReference>